<dbReference type="Ensembl" id="ENSSFAT00005001267.1">
    <property type="protein sequence ID" value="ENSSFAP00005001205.1"/>
    <property type="gene ID" value="ENSSFAG00005000880.1"/>
</dbReference>
<sequence length="132" mass="14833">MIKGLPNTSKGGLKAVSLAASVQVQVEPVGRWSEDFVKRRSRNVSASFQELEEEEESSEESEDEELQLQEHPLLRTLHPKDWKVREEDEHKRGNTSITALSRKLSQCLWAHLEEDCGEGRIPDLGGPAEAVD</sequence>
<reference evidence="2" key="3">
    <citation type="submission" date="2025-09" db="UniProtKB">
        <authorList>
            <consortium name="Ensembl"/>
        </authorList>
    </citation>
    <scope>IDENTIFICATION</scope>
</reference>
<organism evidence="2 3">
    <name type="scientific">Salarias fasciatus</name>
    <name type="common">Jewelled blenny</name>
    <name type="synonym">Blennius fasciatus</name>
    <dbReference type="NCBI Taxonomy" id="181472"/>
    <lineage>
        <taxon>Eukaryota</taxon>
        <taxon>Metazoa</taxon>
        <taxon>Chordata</taxon>
        <taxon>Craniata</taxon>
        <taxon>Vertebrata</taxon>
        <taxon>Euteleostomi</taxon>
        <taxon>Actinopterygii</taxon>
        <taxon>Neopterygii</taxon>
        <taxon>Teleostei</taxon>
        <taxon>Neoteleostei</taxon>
        <taxon>Acanthomorphata</taxon>
        <taxon>Ovalentaria</taxon>
        <taxon>Blenniimorphae</taxon>
        <taxon>Blenniiformes</taxon>
        <taxon>Blennioidei</taxon>
        <taxon>Blenniidae</taxon>
        <taxon>Salariinae</taxon>
        <taxon>Salarias</taxon>
    </lineage>
</organism>
<keyword evidence="3" id="KW-1185">Reference proteome</keyword>
<accession>A0A672FAQ5</accession>
<feature type="region of interest" description="Disordered" evidence="1">
    <location>
        <begin position="44"/>
        <end position="72"/>
    </location>
</feature>
<evidence type="ECO:0000313" key="3">
    <source>
        <dbReference type="Proteomes" id="UP000472267"/>
    </source>
</evidence>
<evidence type="ECO:0000313" key="2">
    <source>
        <dbReference type="Ensembl" id="ENSSFAP00005001205.1"/>
    </source>
</evidence>
<reference evidence="2" key="1">
    <citation type="submission" date="2019-06" db="EMBL/GenBank/DDBJ databases">
        <authorList>
            <consortium name="Wellcome Sanger Institute Data Sharing"/>
        </authorList>
    </citation>
    <scope>NUCLEOTIDE SEQUENCE [LARGE SCALE GENOMIC DNA]</scope>
</reference>
<proteinExistence type="predicted"/>
<evidence type="ECO:0000256" key="1">
    <source>
        <dbReference type="SAM" id="MobiDB-lite"/>
    </source>
</evidence>
<reference evidence="2" key="2">
    <citation type="submission" date="2025-08" db="UniProtKB">
        <authorList>
            <consortium name="Ensembl"/>
        </authorList>
    </citation>
    <scope>IDENTIFICATION</scope>
</reference>
<feature type="compositionally biased region" description="Acidic residues" evidence="1">
    <location>
        <begin position="50"/>
        <end position="67"/>
    </location>
</feature>
<dbReference type="InParanoid" id="A0A672FAQ5"/>
<dbReference type="AlphaFoldDB" id="A0A672FAQ5"/>
<name>A0A672FAQ5_SALFA</name>
<dbReference type="Proteomes" id="UP000472267">
    <property type="component" value="Chromosome 17"/>
</dbReference>
<protein>
    <submittedName>
        <fullName evidence="2">Uncharacterized protein</fullName>
    </submittedName>
</protein>